<dbReference type="PANTHER" id="PTHR30085">
    <property type="entry name" value="AMINO ACID ABC TRANSPORTER PERMEASE"/>
    <property type="match status" value="1"/>
</dbReference>
<evidence type="ECO:0000256" key="1">
    <source>
        <dbReference type="ARBA" id="ARBA00010333"/>
    </source>
</evidence>
<evidence type="ECO:0000313" key="8">
    <source>
        <dbReference type="Proteomes" id="UP000337189"/>
    </source>
</evidence>
<evidence type="ECO:0000259" key="6">
    <source>
        <dbReference type="SMART" id="SM00062"/>
    </source>
</evidence>
<dbReference type="PROSITE" id="PS01039">
    <property type="entry name" value="SBP_BACTERIAL_3"/>
    <property type="match status" value="1"/>
</dbReference>
<dbReference type="InterPro" id="IPR018313">
    <property type="entry name" value="SBP_3_CS"/>
</dbReference>
<comment type="similarity">
    <text evidence="1 4">Belongs to the bacterial solute-binding protein 3 family.</text>
</comment>
<evidence type="ECO:0000313" key="7">
    <source>
        <dbReference type="EMBL" id="VVE28599.1"/>
    </source>
</evidence>
<dbReference type="InterPro" id="IPR001638">
    <property type="entry name" value="Solute-binding_3/MltF_N"/>
</dbReference>
<dbReference type="GO" id="GO:0030288">
    <property type="term" value="C:outer membrane-bounded periplasmic space"/>
    <property type="evidence" value="ECO:0007669"/>
    <property type="project" value="TreeGrafter"/>
</dbReference>
<dbReference type="InterPro" id="IPR051455">
    <property type="entry name" value="Bact_solute-bind_prot3"/>
</dbReference>
<feature type="signal peptide" evidence="5">
    <location>
        <begin position="1"/>
        <end position="26"/>
    </location>
</feature>
<dbReference type="Pfam" id="PF00497">
    <property type="entry name" value="SBP_bac_3"/>
    <property type="match status" value="1"/>
</dbReference>
<keyword evidence="3 5" id="KW-0732">Signal</keyword>
<dbReference type="OrthoDB" id="7241844at2"/>
<evidence type="ECO:0000256" key="4">
    <source>
        <dbReference type="RuleBase" id="RU003744"/>
    </source>
</evidence>
<keyword evidence="2" id="KW-0813">Transport</keyword>
<dbReference type="Gene3D" id="3.40.190.10">
    <property type="entry name" value="Periplasmic binding protein-like II"/>
    <property type="match status" value="2"/>
</dbReference>
<proteinExistence type="inferred from homology"/>
<evidence type="ECO:0000256" key="2">
    <source>
        <dbReference type="ARBA" id="ARBA00022448"/>
    </source>
</evidence>
<dbReference type="EMBL" id="CABPSJ010000004">
    <property type="protein sequence ID" value="VVE28599.1"/>
    <property type="molecule type" value="Genomic_DNA"/>
</dbReference>
<dbReference type="AlphaFoldDB" id="A0A5E4WXL2"/>
<name>A0A5E4WXL2_9BURK</name>
<dbReference type="PANTHER" id="PTHR30085:SF6">
    <property type="entry name" value="ABC TRANSPORTER GLUTAMINE-BINDING PROTEIN GLNH"/>
    <property type="match status" value="1"/>
</dbReference>
<evidence type="ECO:0000256" key="5">
    <source>
        <dbReference type="SAM" id="SignalP"/>
    </source>
</evidence>
<gene>
    <name evidence="7" type="ORF">PCO31110_03566</name>
</gene>
<dbReference type="GO" id="GO:0005576">
    <property type="term" value="C:extracellular region"/>
    <property type="evidence" value="ECO:0007669"/>
    <property type="project" value="TreeGrafter"/>
</dbReference>
<dbReference type="SUPFAM" id="SSF53850">
    <property type="entry name" value="Periplasmic binding protein-like II"/>
    <property type="match status" value="1"/>
</dbReference>
<reference evidence="7 8" key="1">
    <citation type="submission" date="2019-08" db="EMBL/GenBank/DDBJ databases">
        <authorList>
            <person name="Peeters C."/>
        </authorList>
    </citation>
    <scope>NUCLEOTIDE SEQUENCE [LARGE SCALE GENOMIC DNA]</scope>
    <source>
        <strain evidence="7 8">LMG 31110</strain>
    </source>
</reference>
<dbReference type="Proteomes" id="UP000337189">
    <property type="component" value="Unassembled WGS sequence"/>
</dbReference>
<evidence type="ECO:0000256" key="3">
    <source>
        <dbReference type="ARBA" id="ARBA00022729"/>
    </source>
</evidence>
<dbReference type="GO" id="GO:0006865">
    <property type="term" value="P:amino acid transport"/>
    <property type="evidence" value="ECO:0007669"/>
    <property type="project" value="TreeGrafter"/>
</dbReference>
<feature type="domain" description="Solute-binding protein family 3/N-terminal" evidence="6">
    <location>
        <begin position="37"/>
        <end position="259"/>
    </location>
</feature>
<dbReference type="RefSeq" id="WP_150691008.1">
    <property type="nucleotide sequence ID" value="NZ_CABPSJ010000004.1"/>
</dbReference>
<accession>A0A5E4WXL2</accession>
<organism evidence="7 8">
    <name type="scientific">Pandoraea communis</name>
    <dbReference type="NCBI Taxonomy" id="2508297"/>
    <lineage>
        <taxon>Bacteria</taxon>
        <taxon>Pseudomonadati</taxon>
        <taxon>Pseudomonadota</taxon>
        <taxon>Betaproteobacteria</taxon>
        <taxon>Burkholderiales</taxon>
        <taxon>Burkholderiaceae</taxon>
        <taxon>Pandoraea</taxon>
    </lineage>
</organism>
<feature type="chain" id="PRO_5022826750" evidence="5">
    <location>
        <begin position="27"/>
        <end position="275"/>
    </location>
</feature>
<sequence>MQFKTRLLVAVLGACGFLSASSAASADQLSDVKARGTLTCGVLATFEPYGYTAPNREVVGYDVDMCNAVAKQLGVKAEVRPVAIEARIPELQQGRLDLLVAGLGYSPQRAEQVAFSDGYYVSEHKLVVRADKGYKSATDLNGKRVSFTKGGITEGFVRKTVPQATLVGFEDTPTAFMALVQGKVDAFSVSEVVSRRLISKLGANAGKFKTVEPPVGQEVWGIGVRKTEPGMLKAVNDALHGLETSGEARQIFDKWLGNGSQYKLQRTFTIQPIKG</sequence>
<dbReference type="SMART" id="SM00062">
    <property type="entry name" value="PBPb"/>
    <property type="match status" value="1"/>
</dbReference>
<protein>
    <submittedName>
        <fullName evidence="7">Glutamine ABC transporter substrate binding protein GlnH</fullName>
    </submittedName>
</protein>